<protein>
    <submittedName>
        <fullName evidence="1">Helix-turn-helix domain-containing protein</fullName>
    </submittedName>
</protein>
<dbReference type="InterPro" id="IPR036390">
    <property type="entry name" value="WH_DNA-bd_sf"/>
</dbReference>
<dbReference type="AlphaFoldDB" id="A0A811G1Y1"/>
<evidence type="ECO:0000313" key="2">
    <source>
        <dbReference type="Proteomes" id="UP000480222"/>
    </source>
</evidence>
<sequence length="275" mass="31081">MATLRQGPQIHDMYTMIANDLLRRPDISFNAKAIYCFMRSHREGWEVTTKRIADNFGVSVATVKRALKELEDVGYIAREQGRSKGGAFKSVDYIIMAEPTVFYDATGDHICTPVPTCEDNVNAQVTTGAQNTVGGEMSHYKKTIYSLRRTSKKEDMPAPQDGAGDNARQRFLDWYATYPRKVGREKAFQAWKKATKLVSEDELMAKTQAFATHHAKARTDKQYIPHPTTWLNRGGWDDELTTSNTGRGERTYLDVLAEMGQPRDFIDAEIVGELE</sequence>
<name>A0A811G1Y1_CORDP</name>
<dbReference type="Gene3D" id="1.10.10.10">
    <property type="entry name" value="Winged helix-like DNA-binding domain superfamily/Winged helix DNA-binding domain"/>
    <property type="match status" value="1"/>
</dbReference>
<evidence type="ECO:0000313" key="1">
    <source>
        <dbReference type="EMBL" id="CAB0593985.1"/>
    </source>
</evidence>
<dbReference type="InterPro" id="IPR036388">
    <property type="entry name" value="WH-like_DNA-bd_sf"/>
</dbReference>
<accession>A0A811G1Y1</accession>
<organism evidence="1 2">
    <name type="scientific">Corynebacterium diphtheriae</name>
    <dbReference type="NCBI Taxonomy" id="1717"/>
    <lineage>
        <taxon>Bacteria</taxon>
        <taxon>Bacillati</taxon>
        <taxon>Actinomycetota</taxon>
        <taxon>Actinomycetes</taxon>
        <taxon>Mycobacteriales</taxon>
        <taxon>Corynebacteriaceae</taxon>
        <taxon>Corynebacterium</taxon>
    </lineage>
</organism>
<proteinExistence type="predicted"/>
<dbReference type="RefSeq" id="WP_088263259.1">
    <property type="nucleotide sequence ID" value="NZ_MSIH01000003.1"/>
</dbReference>
<gene>
    <name evidence="1" type="ORF">CIP107547_00897</name>
</gene>
<comment type="caution">
    <text evidence="1">The sequence shown here is derived from an EMBL/GenBank/DDBJ whole genome shotgun (WGS) entry which is preliminary data.</text>
</comment>
<dbReference type="Pfam" id="PF13730">
    <property type="entry name" value="HTH_36"/>
    <property type="match status" value="1"/>
</dbReference>
<reference evidence="1 2" key="1">
    <citation type="submission" date="2020-02" db="EMBL/GenBank/DDBJ databases">
        <authorList>
            <person name="Brisse S."/>
        </authorList>
    </citation>
    <scope>NUCLEOTIDE SEQUENCE [LARGE SCALE GENOMIC DNA]</scope>
    <source>
        <strain evidence="1">CIP107547</strain>
    </source>
</reference>
<dbReference type="SUPFAM" id="SSF46785">
    <property type="entry name" value="Winged helix' DNA-binding domain"/>
    <property type="match status" value="1"/>
</dbReference>
<dbReference type="EMBL" id="CADDAV010000010">
    <property type="protein sequence ID" value="CAB0593985.1"/>
    <property type="molecule type" value="Genomic_DNA"/>
</dbReference>
<dbReference type="Proteomes" id="UP000480222">
    <property type="component" value="Unassembled WGS sequence"/>
</dbReference>